<protein>
    <submittedName>
        <fullName evidence="7">Acetolactate synthase large subunit</fullName>
    </submittedName>
</protein>
<feature type="domain" description="Thiamine pyrophosphate enzyme central" evidence="4">
    <location>
        <begin position="190"/>
        <end position="325"/>
    </location>
</feature>
<evidence type="ECO:0000256" key="3">
    <source>
        <dbReference type="RuleBase" id="RU362132"/>
    </source>
</evidence>
<evidence type="ECO:0000256" key="2">
    <source>
        <dbReference type="ARBA" id="ARBA00023052"/>
    </source>
</evidence>
<gene>
    <name evidence="7" type="ORF">C7374_10773</name>
</gene>
<comment type="similarity">
    <text evidence="1 3">Belongs to the TPP enzyme family.</text>
</comment>
<keyword evidence="8" id="KW-1185">Reference proteome</keyword>
<dbReference type="SUPFAM" id="SSF52518">
    <property type="entry name" value="Thiamin diphosphate-binding fold (THDP-binding)"/>
    <property type="match status" value="2"/>
</dbReference>
<dbReference type="SUPFAM" id="SSF52467">
    <property type="entry name" value="DHS-like NAD/FAD-binding domain"/>
    <property type="match status" value="1"/>
</dbReference>
<dbReference type="Pfam" id="PF02776">
    <property type="entry name" value="TPP_enzyme_N"/>
    <property type="match status" value="1"/>
</dbReference>
<reference evidence="7 8" key="1">
    <citation type="submission" date="2018-06" db="EMBL/GenBank/DDBJ databases">
        <title>Genomic Encyclopedia of Type Strains, Phase IV (KMG-IV): sequencing the most valuable type-strain genomes for metagenomic binning, comparative biology and taxonomic classification.</title>
        <authorList>
            <person name="Goeker M."/>
        </authorList>
    </citation>
    <scope>NUCLEOTIDE SEQUENCE [LARGE SCALE GENOMIC DNA]</scope>
    <source>
        <strain evidence="7 8">DSM 26720</strain>
    </source>
</reference>
<dbReference type="InterPro" id="IPR045229">
    <property type="entry name" value="TPP_enz"/>
</dbReference>
<keyword evidence="2 3" id="KW-0786">Thiamine pyrophosphate</keyword>
<evidence type="ECO:0000259" key="6">
    <source>
        <dbReference type="Pfam" id="PF02776"/>
    </source>
</evidence>
<dbReference type="FunFam" id="3.40.50.970:FF:000007">
    <property type="entry name" value="Acetolactate synthase"/>
    <property type="match status" value="1"/>
</dbReference>
<dbReference type="InterPro" id="IPR011766">
    <property type="entry name" value="TPP_enzyme_TPP-bd"/>
</dbReference>
<dbReference type="Pfam" id="PF00205">
    <property type="entry name" value="TPP_enzyme_M"/>
    <property type="match status" value="1"/>
</dbReference>
<sequence length="555" mass="60872">MRTGGQILVDALRIHGVDRVFCVPGESYLAALDAFHDVSEEIDLIVCRQEGGAAYMADAYGKLTGKPGICFVTRGPGATNASVGVHTAFQDSTPMLLFIGQVASDQVEREAFQELDYRRMFGQMAKWVVQIDDAERIPELISQAFHRAVNGRPGPVVIALPEDMLTDYAAVSDAPAYRQVEIYPGAEQLQQMRELIAQTERPLMIVGGGGWDAEATRHLQKFAENMSLPVAASFRCQDIFDNTHRLYAGEMGTSISPDLIKRVKNADLLVVVGARLGEMTTQSYELIDIPVPKQKLIHIHPGAEELGRVYHANLPINATVPAFTRAAASLEAIDNPSWTEWAESANADYRDNIKTPTIPGNVQMGAIMQWLRDHLPADAIITNGAGNYSAWPHRFYQYRTYRSQLAPTNGSMGYGVPAAIAAKLTSPERSVIAFAGDGCFLMNGQELATAAQYGANAIFIVVNNGMYGTIRMHQERTYPGRVSGTGLANPDFAALARAYGLHGETVEKTEDFYEAFNRCERSGKPALIEIRIDPEALSPKMTLSQMREQGLAKQR</sequence>
<organism evidence="7 8">
    <name type="scientific">Falsochrobactrum ovis</name>
    <dbReference type="NCBI Taxonomy" id="1293442"/>
    <lineage>
        <taxon>Bacteria</taxon>
        <taxon>Pseudomonadati</taxon>
        <taxon>Pseudomonadota</taxon>
        <taxon>Alphaproteobacteria</taxon>
        <taxon>Hyphomicrobiales</taxon>
        <taxon>Brucellaceae</taxon>
        <taxon>Falsochrobactrum</taxon>
    </lineage>
</organism>
<name>A0A364JUZ3_9HYPH</name>
<feature type="domain" description="Thiamine pyrophosphate enzyme N-terminal TPP-binding" evidence="6">
    <location>
        <begin position="2"/>
        <end position="117"/>
    </location>
</feature>
<dbReference type="PANTHER" id="PTHR18968:SF120">
    <property type="entry name" value="ACETOLACTATE SYNTHASE LARGE SUBUNIT"/>
    <property type="match status" value="1"/>
</dbReference>
<dbReference type="Proteomes" id="UP000249453">
    <property type="component" value="Unassembled WGS sequence"/>
</dbReference>
<evidence type="ECO:0000313" key="8">
    <source>
        <dbReference type="Proteomes" id="UP000249453"/>
    </source>
</evidence>
<dbReference type="GO" id="GO:0030976">
    <property type="term" value="F:thiamine pyrophosphate binding"/>
    <property type="evidence" value="ECO:0007669"/>
    <property type="project" value="InterPro"/>
</dbReference>
<dbReference type="InterPro" id="IPR000399">
    <property type="entry name" value="TPP-bd_CS"/>
</dbReference>
<dbReference type="Gene3D" id="3.40.50.1220">
    <property type="entry name" value="TPP-binding domain"/>
    <property type="match status" value="1"/>
</dbReference>
<dbReference type="GO" id="GO:0050660">
    <property type="term" value="F:flavin adenine dinucleotide binding"/>
    <property type="evidence" value="ECO:0007669"/>
    <property type="project" value="TreeGrafter"/>
</dbReference>
<proteinExistence type="inferred from homology"/>
<accession>A0A364JUZ3</accession>
<dbReference type="GO" id="GO:0005948">
    <property type="term" value="C:acetolactate synthase complex"/>
    <property type="evidence" value="ECO:0007669"/>
    <property type="project" value="TreeGrafter"/>
</dbReference>
<dbReference type="InterPro" id="IPR012000">
    <property type="entry name" value="Thiamin_PyroP_enz_cen_dom"/>
</dbReference>
<dbReference type="CDD" id="cd07035">
    <property type="entry name" value="TPP_PYR_POX_like"/>
    <property type="match status" value="1"/>
</dbReference>
<dbReference type="EMBL" id="QLMK01000007">
    <property type="protein sequence ID" value="RAK28172.1"/>
    <property type="molecule type" value="Genomic_DNA"/>
</dbReference>
<dbReference type="Pfam" id="PF02775">
    <property type="entry name" value="TPP_enzyme_C"/>
    <property type="match status" value="1"/>
</dbReference>
<comment type="caution">
    <text evidence="7">The sequence shown here is derived from an EMBL/GenBank/DDBJ whole genome shotgun (WGS) entry which is preliminary data.</text>
</comment>
<dbReference type="GO" id="GO:0009097">
    <property type="term" value="P:isoleucine biosynthetic process"/>
    <property type="evidence" value="ECO:0007669"/>
    <property type="project" value="TreeGrafter"/>
</dbReference>
<dbReference type="GO" id="GO:0003984">
    <property type="term" value="F:acetolactate synthase activity"/>
    <property type="evidence" value="ECO:0007669"/>
    <property type="project" value="TreeGrafter"/>
</dbReference>
<evidence type="ECO:0000259" key="4">
    <source>
        <dbReference type="Pfam" id="PF00205"/>
    </source>
</evidence>
<dbReference type="InterPro" id="IPR029061">
    <property type="entry name" value="THDP-binding"/>
</dbReference>
<dbReference type="PANTHER" id="PTHR18968">
    <property type="entry name" value="THIAMINE PYROPHOSPHATE ENZYMES"/>
    <property type="match status" value="1"/>
</dbReference>
<dbReference type="PROSITE" id="PS00187">
    <property type="entry name" value="TPP_ENZYMES"/>
    <property type="match status" value="1"/>
</dbReference>
<dbReference type="InterPro" id="IPR012001">
    <property type="entry name" value="Thiamin_PyroP_enz_TPP-bd_dom"/>
</dbReference>
<dbReference type="CDD" id="cd00568">
    <property type="entry name" value="TPP_enzymes"/>
    <property type="match status" value="1"/>
</dbReference>
<dbReference type="Gene3D" id="3.40.50.970">
    <property type="match status" value="2"/>
</dbReference>
<evidence type="ECO:0000313" key="7">
    <source>
        <dbReference type="EMBL" id="RAK28172.1"/>
    </source>
</evidence>
<evidence type="ECO:0000259" key="5">
    <source>
        <dbReference type="Pfam" id="PF02775"/>
    </source>
</evidence>
<evidence type="ECO:0000256" key="1">
    <source>
        <dbReference type="ARBA" id="ARBA00007812"/>
    </source>
</evidence>
<dbReference type="InterPro" id="IPR029035">
    <property type="entry name" value="DHS-like_NAD/FAD-binding_dom"/>
</dbReference>
<feature type="domain" description="Thiamine pyrophosphate enzyme TPP-binding" evidence="5">
    <location>
        <begin position="384"/>
        <end position="530"/>
    </location>
</feature>
<dbReference type="GO" id="GO:0009099">
    <property type="term" value="P:L-valine biosynthetic process"/>
    <property type="evidence" value="ECO:0007669"/>
    <property type="project" value="TreeGrafter"/>
</dbReference>
<dbReference type="GO" id="GO:0000287">
    <property type="term" value="F:magnesium ion binding"/>
    <property type="evidence" value="ECO:0007669"/>
    <property type="project" value="InterPro"/>
</dbReference>
<dbReference type="NCBIfam" id="NF006052">
    <property type="entry name" value="PRK08199.1"/>
    <property type="match status" value="1"/>
</dbReference>
<dbReference type="AlphaFoldDB" id="A0A364JUZ3"/>